<evidence type="ECO:0000256" key="2">
    <source>
        <dbReference type="SAM" id="SignalP"/>
    </source>
</evidence>
<dbReference type="EMBL" id="QKWW01000014">
    <property type="protein sequence ID" value="PZT56843.1"/>
    <property type="molecule type" value="Genomic_DNA"/>
</dbReference>
<feature type="signal peptide" evidence="2">
    <location>
        <begin position="1"/>
        <end position="30"/>
    </location>
</feature>
<accession>A0A2W6QI32</accession>
<feature type="region of interest" description="Disordered" evidence="1">
    <location>
        <begin position="42"/>
        <end position="69"/>
    </location>
</feature>
<feature type="chain" id="PRO_5039405573" description="LysM domain-containing protein" evidence="2">
    <location>
        <begin position="31"/>
        <end position="315"/>
    </location>
</feature>
<feature type="compositionally biased region" description="Basic and acidic residues" evidence="1">
    <location>
        <begin position="157"/>
        <end position="168"/>
    </location>
</feature>
<feature type="region of interest" description="Disordered" evidence="1">
    <location>
        <begin position="266"/>
        <end position="315"/>
    </location>
</feature>
<dbReference type="AlphaFoldDB" id="A0A2W6QI32"/>
<feature type="domain" description="LysM" evidence="3">
    <location>
        <begin position="207"/>
        <end position="228"/>
    </location>
</feature>
<protein>
    <recommendedName>
        <fullName evidence="3">LysM domain-containing protein</fullName>
    </recommendedName>
</protein>
<dbReference type="RefSeq" id="WP_111269011.1">
    <property type="nucleotide sequence ID" value="NZ_QKWW01000014.1"/>
</dbReference>
<feature type="region of interest" description="Disordered" evidence="1">
    <location>
        <begin position="157"/>
        <end position="178"/>
    </location>
</feature>
<feature type="compositionally biased region" description="Polar residues" evidence="1">
    <location>
        <begin position="303"/>
        <end position="315"/>
    </location>
</feature>
<name>A0A2W6QI32_9BACL</name>
<evidence type="ECO:0000256" key="1">
    <source>
        <dbReference type="SAM" id="MobiDB-lite"/>
    </source>
</evidence>
<dbReference type="Proteomes" id="UP000249204">
    <property type="component" value="Unassembled WGS sequence"/>
</dbReference>
<evidence type="ECO:0000313" key="5">
    <source>
        <dbReference type="Proteomes" id="UP000249204"/>
    </source>
</evidence>
<comment type="caution">
    <text evidence="4">The sequence shown here is derived from an EMBL/GenBank/DDBJ whole genome shotgun (WGS) entry which is preliminary data.</text>
</comment>
<evidence type="ECO:0000259" key="3">
    <source>
        <dbReference type="Pfam" id="PF01476"/>
    </source>
</evidence>
<dbReference type="Pfam" id="PF01476">
    <property type="entry name" value="LysM"/>
    <property type="match status" value="1"/>
</dbReference>
<keyword evidence="2" id="KW-0732">Signal</keyword>
<evidence type="ECO:0000313" key="4">
    <source>
        <dbReference type="EMBL" id="PZT56843.1"/>
    </source>
</evidence>
<gene>
    <name evidence="4" type="ORF">DN757_04165</name>
</gene>
<organism evidence="4 5">
    <name type="scientific">Paenibacillus silvae</name>
    <dbReference type="NCBI Taxonomy" id="1325358"/>
    <lineage>
        <taxon>Bacteria</taxon>
        <taxon>Bacillati</taxon>
        <taxon>Bacillota</taxon>
        <taxon>Bacilli</taxon>
        <taxon>Bacillales</taxon>
        <taxon>Paenibacillaceae</taxon>
        <taxon>Paenibacillus</taxon>
    </lineage>
</organism>
<sequence>MKRSTTSKTVKVTSALALTIALGGSLLATAAVHADPAAKASDALQNERNAPIGSHTLKPTGKAERGLGPFFGPHAEEVLSVLGLTKDELKEALQADQSLAEIAAAQKVETQTLIDTLVAAEKEELQKQLANSNITQTQYDERLASITERISEMVKEKPSALRAKKPEHAAPGLGLPGRGLGPEVDRNLDKLASLLGVTTNELTSSLKNGDTLAEIASAQKVNVQTLINQLVTDRASDLQQELKDGKITQAQYDERVADLTQRITDLVNGTRPSGGPEHRHGSRSKDSSGSPVKAGPQKDKTDQSTVTSETGNDPA</sequence>
<feature type="compositionally biased region" description="Basic and acidic residues" evidence="1">
    <location>
        <begin position="276"/>
        <end position="286"/>
    </location>
</feature>
<dbReference type="InterPro" id="IPR018392">
    <property type="entry name" value="LysM"/>
</dbReference>
<reference evidence="4 5" key="1">
    <citation type="submission" date="2018-06" db="EMBL/GenBank/DDBJ databases">
        <title>Isolation of heavy metals resistant Paenibacillus silvae NC2 from Gold-Copper mine in ZiJin, China.</title>
        <authorList>
            <person name="Xu J."/>
            <person name="Mazhar H.S."/>
            <person name="Rensing C."/>
        </authorList>
    </citation>
    <scope>NUCLEOTIDE SEQUENCE [LARGE SCALE GENOMIC DNA]</scope>
    <source>
        <strain evidence="4 5">NC2</strain>
    </source>
</reference>
<proteinExistence type="predicted"/>